<keyword evidence="1" id="KW-0472">Membrane</keyword>
<feature type="transmembrane region" description="Helical" evidence="1">
    <location>
        <begin position="82"/>
        <end position="101"/>
    </location>
</feature>
<feature type="transmembrane region" description="Helical" evidence="1">
    <location>
        <begin position="56"/>
        <end position="76"/>
    </location>
</feature>
<proteinExistence type="predicted"/>
<keyword evidence="1" id="KW-1133">Transmembrane helix</keyword>
<keyword evidence="1" id="KW-0812">Transmembrane</keyword>
<accession>A0ABM7ZHL3</accession>
<reference evidence="2" key="1">
    <citation type="submission" date="2022-06" db="EMBL/GenBank/DDBJ databases">
        <title>Akkermansia biwalacus sp. nov., an anaerobic mucin-degrading bacterium isolated from human intestine.</title>
        <authorList>
            <person name="Kobayashi Y."/>
            <person name="Inoue S."/>
            <person name="Kawahara T."/>
            <person name="Kohda N."/>
        </authorList>
    </citation>
    <scope>NUCLEOTIDE SEQUENCE</scope>
    <source>
        <strain evidence="2">WON2089</strain>
    </source>
</reference>
<dbReference type="Pfam" id="PF12650">
    <property type="entry name" value="DUF3784"/>
    <property type="match status" value="1"/>
</dbReference>
<evidence type="ECO:0000313" key="2">
    <source>
        <dbReference type="EMBL" id="BDL44145.1"/>
    </source>
</evidence>
<name>A0ABM7ZHL3_9BACT</name>
<feature type="transmembrane region" description="Helical" evidence="1">
    <location>
        <begin position="12"/>
        <end position="35"/>
    </location>
</feature>
<organism evidence="2 3">
    <name type="scientific">Akkermansia biwaensis</name>
    <dbReference type="NCBI Taxonomy" id="2946555"/>
    <lineage>
        <taxon>Bacteria</taxon>
        <taxon>Pseudomonadati</taxon>
        <taxon>Verrucomicrobiota</taxon>
        <taxon>Verrucomicrobiia</taxon>
        <taxon>Verrucomicrobiales</taxon>
        <taxon>Akkermansiaceae</taxon>
        <taxon>Akkermansia</taxon>
    </lineage>
</organism>
<sequence length="109" mass="12270">MTAQLSPLLVPILLMGVFIFLGIILSMEKCSFLIAGYNLMSREKKERYDERALCRFAGKLMFFLAFCMLLSIISTILESPVLLSIAVFLFVAAITFAVIYASTGNRFRK</sequence>
<evidence type="ECO:0000256" key="1">
    <source>
        <dbReference type="SAM" id="Phobius"/>
    </source>
</evidence>
<protein>
    <recommendedName>
        <fullName evidence="4">DUF3784 domain-containing protein</fullName>
    </recommendedName>
</protein>
<evidence type="ECO:0000313" key="3">
    <source>
        <dbReference type="Proteomes" id="UP001062263"/>
    </source>
</evidence>
<dbReference type="EMBL" id="AP025943">
    <property type="protein sequence ID" value="BDL44145.1"/>
    <property type="molecule type" value="Genomic_DNA"/>
</dbReference>
<keyword evidence="3" id="KW-1185">Reference proteome</keyword>
<dbReference type="RefSeq" id="WP_215436941.1">
    <property type="nucleotide sequence ID" value="NZ_AP025943.1"/>
</dbReference>
<evidence type="ECO:0008006" key="4">
    <source>
        <dbReference type="Google" id="ProtNLM"/>
    </source>
</evidence>
<dbReference type="Proteomes" id="UP001062263">
    <property type="component" value="Chromosome"/>
</dbReference>
<dbReference type="InterPro" id="IPR017259">
    <property type="entry name" value="UCP037672"/>
</dbReference>
<gene>
    <name evidence="2" type="ORF">Abiwalacus_17190</name>
</gene>